<keyword evidence="1" id="KW-0812">Transmembrane</keyword>
<dbReference type="KEGG" id="asla:NCTC11923_02554"/>
<feature type="transmembrane region" description="Helical" evidence="1">
    <location>
        <begin position="241"/>
        <end position="257"/>
    </location>
</feature>
<proteinExistence type="predicted"/>
<evidence type="ECO:0000313" key="2">
    <source>
        <dbReference type="EMBL" id="VEG75876.1"/>
    </source>
</evidence>
<feature type="transmembrane region" description="Helical" evidence="1">
    <location>
        <begin position="293"/>
        <end position="312"/>
    </location>
</feature>
<feature type="transmembrane region" description="Helical" evidence="1">
    <location>
        <begin position="475"/>
        <end position="494"/>
    </location>
</feature>
<feature type="transmembrane region" description="Helical" evidence="1">
    <location>
        <begin position="443"/>
        <end position="463"/>
    </location>
</feature>
<feature type="transmembrane region" description="Helical" evidence="1">
    <location>
        <begin position="183"/>
        <end position="203"/>
    </location>
</feature>
<feature type="transmembrane region" description="Helical" evidence="1">
    <location>
        <begin position="94"/>
        <end position="114"/>
    </location>
</feature>
<feature type="transmembrane region" description="Helical" evidence="1">
    <location>
        <begin position="414"/>
        <end position="437"/>
    </location>
</feature>
<keyword evidence="3" id="KW-1185">Reference proteome</keyword>
<dbReference type="EMBL" id="LR134363">
    <property type="protein sequence ID" value="VEG75876.1"/>
    <property type="molecule type" value="Genomic_DNA"/>
</dbReference>
<name>A0A448KFZ5_9ACTO</name>
<sequence length="652" mass="69603">MALTVPTLLVILYLPGYLVLRRLAVLRMQALAAAPAVGSAMIGTLVVVYHVTGLPWNLLTAALGAVVLVGAAVGAVRLMHRIRPPRLSETRTPIWWPVIIAVGLAFLISAQAMLRGFDGLDTPMQASDGVWHLNAAAYVRQDQNAYPVGSLAPMYWGQVHYYPTGWHALVAILPADVPTSANLVALIGACLVWCLGCASLLSACVPPTSRRIRDALPLLSGIIASAIATAPFVLLTTLWPYGWSVCLLPGVIALLLVARPQRGYRRGSVWPLGGIVAVVLAAMGAAFVHGASVFNLAVLGVPAMLLVLLHEVRRRWRQGGRSRSALIGVAVVVCLGLLAGGSVFADQLVMLARFTRPGAMLGNTMLEAWRDSPMISAIPDRGMGASGLSALSVLGALVALATHRHRWAALCAPLALVILAASVMTHTPLSILASPWYMQKARILPLLEIPVLVLAATAVEWLCAQARSRTGRLRVVAAALSVASPILLVVNTLGREGIHERVTAVAYQPARSAWTVMLAPGEADFIRRSAELIPEDAMVLGQPTNGSAYYWSLTGRQVVYPSLRPYAEPDRRYVSGHAAMMRVDPQVCQALDRLGAHYYYTDADRSEGGASAGGKTPQWPNQLNFVPESQLTPVATDGTHTLWLISGCGWTS</sequence>
<feature type="transmembrane region" description="Helical" evidence="1">
    <location>
        <begin position="58"/>
        <end position="78"/>
    </location>
</feature>
<dbReference type="InterPro" id="IPR046671">
    <property type="entry name" value="DUF6541"/>
</dbReference>
<evidence type="ECO:0000256" key="1">
    <source>
        <dbReference type="SAM" id="Phobius"/>
    </source>
</evidence>
<feature type="transmembrane region" description="Helical" evidence="1">
    <location>
        <begin position="269"/>
        <end position="287"/>
    </location>
</feature>
<dbReference type="Pfam" id="PF20176">
    <property type="entry name" value="DUF6541"/>
    <property type="match status" value="1"/>
</dbReference>
<dbReference type="RefSeq" id="WP_026426511.1">
    <property type="nucleotide sequence ID" value="NZ_CBCRWE010000026.1"/>
</dbReference>
<gene>
    <name evidence="2" type="ORF">NCTC11923_02554</name>
</gene>
<accession>A0A448KFZ5</accession>
<feature type="transmembrane region" description="Helical" evidence="1">
    <location>
        <begin position="215"/>
        <end position="235"/>
    </location>
</feature>
<protein>
    <submittedName>
        <fullName evidence="2">Uncharacterized protein</fullName>
    </submittedName>
</protein>
<organism evidence="2 3">
    <name type="scientific">Actinomyces slackii</name>
    <dbReference type="NCBI Taxonomy" id="52774"/>
    <lineage>
        <taxon>Bacteria</taxon>
        <taxon>Bacillati</taxon>
        <taxon>Actinomycetota</taxon>
        <taxon>Actinomycetes</taxon>
        <taxon>Actinomycetales</taxon>
        <taxon>Actinomycetaceae</taxon>
        <taxon>Actinomyces</taxon>
    </lineage>
</organism>
<dbReference type="STRING" id="1278298.GCA_000428685_00906"/>
<evidence type="ECO:0000313" key="3">
    <source>
        <dbReference type="Proteomes" id="UP000276899"/>
    </source>
</evidence>
<feature type="transmembrane region" description="Helical" evidence="1">
    <location>
        <begin position="31"/>
        <end position="52"/>
    </location>
</feature>
<feature type="transmembrane region" description="Helical" evidence="1">
    <location>
        <begin position="324"/>
        <end position="345"/>
    </location>
</feature>
<feature type="transmembrane region" description="Helical" evidence="1">
    <location>
        <begin position="383"/>
        <end position="402"/>
    </location>
</feature>
<keyword evidence="1" id="KW-0472">Membrane</keyword>
<dbReference type="AlphaFoldDB" id="A0A448KFZ5"/>
<feature type="transmembrane region" description="Helical" evidence="1">
    <location>
        <begin position="6"/>
        <end position="24"/>
    </location>
</feature>
<keyword evidence="1" id="KW-1133">Transmembrane helix</keyword>
<dbReference type="Proteomes" id="UP000276899">
    <property type="component" value="Chromosome"/>
</dbReference>
<reference evidence="2 3" key="1">
    <citation type="submission" date="2018-12" db="EMBL/GenBank/DDBJ databases">
        <authorList>
            <consortium name="Pathogen Informatics"/>
        </authorList>
    </citation>
    <scope>NUCLEOTIDE SEQUENCE [LARGE SCALE GENOMIC DNA]</scope>
    <source>
        <strain evidence="2 3">NCTC11923</strain>
    </source>
</reference>